<accession>A0AAD4NRN3</accession>
<evidence type="ECO:0000256" key="1">
    <source>
        <dbReference type="SAM" id="MobiDB-lite"/>
    </source>
</evidence>
<feature type="compositionally biased region" description="Low complexity" evidence="1">
    <location>
        <begin position="655"/>
        <end position="687"/>
    </location>
</feature>
<dbReference type="Pfam" id="PF12090">
    <property type="entry name" value="Spt20_SEP"/>
    <property type="match status" value="1"/>
</dbReference>
<feature type="region of interest" description="Disordered" evidence="1">
    <location>
        <begin position="181"/>
        <end position="224"/>
    </location>
</feature>
<keyword evidence="4" id="KW-1185">Reference proteome</keyword>
<feature type="compositionally biased region" description="Polar residues" evidence="1">
    <location>
        <begin position="567"/>
        <end position="588"/>
    </location>
</feature>
<dbReference type="PANTHER" id="PTHR13526">
    <property type="entry name" value="TRANSCRIPTION FACTOR SPT20 HOMOLOG"/>
    <property type="match status" value="1"/>
</dbReference>
<feature type="compositionally biased region" description="Low complexity" evidence="1">
    <location>
        <begin position="462"/>
        <end position="502"/>
    </location>
</feature>
<dbReference type="Proteomes" id="UP001199106">
    <property type="component" value="Unassembled WGS sequence"/>
</dbReference>
<feature type="region of interest" description="Disordered" evidence="1">
    <location>
        <begin position="446"/>
        <end position="602"/>
    </location>
</feature>
<feature type="domain" description="Spt20-like SEP" evidence="2">
    <location>
        <begin position="78"/>
        <end position="336"/>
    </location>
</feature>
<protein>
    <recommendedName>
        <fullName evidence="2">Spt20-like SEP domain-containing protein</fullName>
    </recommendedName>
</protein>
<dbReference type="EMBL" id="JAANER010000003">
    <property type="protein sequence ID" value="KAG9191530.1"/>
    <property type="molecule type" value="Genomic_DNA"/>
</dbReference>
<dbReference type="InterPro" id="IPR021950">
    <property type="entry name" value="Spt20"/>
</dbReference>
<proteinExistence type="predicted"/>
<feature type="compositionally biased region" description="Basic and acidic residues" evidence="1">
    <location>
        <begin position="202"/>
        <end position="212"/>
    </location>
</feature>
<feature type="compositionally biased region" description="Polar residues" evidence="1">
    <location>
        <begin position="504"/>
        <end position="527"/>
    </location>
</feature>
<comment type="caution">
    <text evidence="3">The sequence shown here is derived from an EMBL/GenBank/DDBJ whole genome shotgun (WGS) entry which is preliminary data.</text>
</comment>
<feature type="compositionally biased region" description="Basic and acidic residues" evidence="1">
    <location>
        <begin position="446"/>
        <end position="461"/>
    </location>
</feature>
<feature type="compositionally biased region" description="Basic and acidic residues" evidence="1">
    <location>
        <begin position="38"/>
        <end position="47"/>
    </location>
</feature>
<dbReference type="GO" id="GO:0003712">
    <property type="term" value="F:transcription coregulator activity"/>
    <property type="evidence" value="ECO:0007669"/>
    <property type="project" value="InterPro"/>
</dbReference>
<evidence type="ECO:0000259" key="2">
    <source>
        <dbReference type="Pfam" id="PF12090"/>
    </source>
</evidence>
<dbReference type="AlphaFoldDB" id="A0AAD4NRN3"/>
<feature type="compositionally biased region" description="Polar residues" evidence="1">
    <location>
        <begin position="688"/>
        <end position="699"/>
    </location>
</feature>
<organism evidence="3 4">
    <name type="scientific">Alternaria panax</name>
    <dbReference type="NCBI Taxonomy" id="48097"/>
    <lineage>
        <taxon>Eukaryota</taxon>
        <taxon>Fungi</taxon>
        <taxon>Dikarya</taxon>
        <taxon>Ascomycota</taxon>
        <taxon>Pezizomycotina</taxon>
        <taxon>Dothideomycetes</taxon>
        <taxon>Pleosporomycetidae</taxon>
        <taxon>Pleosporales</taxon>
        <taxon>Pleosporineae</taxon>
        <taxon>Pleosporaceae</taxon>
        <taxon>Alternaria</taxon>
        <taxon>Alternaria sect. Panax</taxon>
    </lineage>
</organism>
<dbReference type="InterPro" id="IPR046468">
    <property type="entry name" value="Spt20-like_SEP"/>
</dbReference>
<name>A0AAD4NRN3_9PLEO</name>
<dbReference type="PANTHER" id="PTHR13526:SF8">
    <property type="entry name" value="TRANSCRIPTION FACTOR SPT20 HOMOLOG"/>
    <property type="match status" value="1"/>
</dbReference>
<feature type="region of interest" description="Disordered" evidence="1">
    <location>
        <begin position="1"/>
        <end position="48"/>
    </location>
</feature>
<evidence type="ECO:0000313" key="4">
    <source>
        <dbReference type="Proteomes" id="UP001199106"/>
    </source>
</evidence>
<reference evidence="3" key="1">
    <citation type="submission" date="2021-07" db="EMBL/GenBank/DDBJ databases">
        <title>Genome Resource of American Ginseng Black Spot Pathogen Alternaria panax.</title>
        <authorList>
            <person name="Qiu C."/>
            <person name="Wang W."/>
            <person name="Liu Z."/>
        </authorList>
    </citation>
    <scope>NUCLEOTIDE SEQUENCE</scope>
    <source>
        <strain evidence="3">BNCC115425</strain>
    </source>
</reference>
<sequence>MSGPVAVARPPQPPRLRRESQRPGVARTTTRQSAMDGEGVKHDDARKYGMSPATLHGAHLLTRRAVYTQQDILARHKGKPPSLHVYLHPKHFRLNDSQETLSYASPMRELLQAIKDKEVPHNMVEELYEFNTPWYDNCLIVEVHDYRSAGVKPKDDTNSTGDAGTSAFSIHNYNSFITPSPFAPFPANKPDSKPGQPPAQSKDGEPKEDKENMPAPGQNVALNKQPGIAKVRTVVLFPTPQSQLADMQLLATTPVPDMATLKRMQAQARAGGMPPTPMTAVPSTPTFANGPSPKRQKMVLDDSNVHEFEAEFLNATCPPLYLEPTKSFGQSLALMDAITHPNNKNPAPPRKTRKRTTAELAADEAEAQNMQRFMLAGDEFQSIMTATAAGNDDNAVRAAANSQTFARFKTIANIRANHEEADRRKKEEDARIAQAKRAAQIEAEIQRKRDMESRQQAELAERQQQQQALRQQAHQAQLQQNQQQNEAARAAAAQHQMSNAAAIQVTQTPQSATQSQFSPTIRQQTPMAASAASPLGGGQSAQHLGGTPMVPTASNQAINSPARPPSAVSNHQNMIRSVSQQQNLSRTGTPHIVQGTPVMNASMPNRNMTPTPSRMNQGSPSMAMQGQTPMMMQTPQPGQNMTPEQMQQLQQQRFQQQIRMQQMQQQGGSPGNPQQQLQQLAFQKASQHIQTQGVPQGQNPGAYRNQLAQHYFNQLKQQQNQQQLALQNMTPQGGMQQNGMPPQGMTFANLNLQQMRQRYSQHKQTVMQNYGQNIPPQVMQQIHQMEIQIKQRETREQQQIAMAQNMQNGMGNQMNGGQMNGMQNGNPANPIQMQQYQQMLQQQRQQAANQSRLLQMRQQAMASGGQLPQGMMGNMNAINGMQGGGMQGMNMGNMGNMGQGMNMAQMGQMNGGMGGMQGGQMNGGMQGMQGMQGMSQQQMNQMMMMRQAQQQAQRMGQPGGQQGGDMGWTG</sequence>
<dbReference type="GO" id="GO:0000124">
    <property type="term" value="C:SAGA complex"/>
    <property type="evidence" value="ECO:0007669"/>
    <property type="project" value="InterPro"/>
</dbReference>
<feature type="region of interest" description="Disordered" evidence="1">
    <location>
        <begin position="655"/>
        <end position="702"/>
    </location>
</feature>
<gene>
    <name evidence="3" type="ORF">G6011_10264</name>
</gene>
<dbReference type="GO" id="GO:0006357">
    <property type="term" value="P:regulation of transcription by RNA polymerase II"/>
    <property type="evidence" value="ECO:0007669"/>
    <property type="project" value="TreeGrafter"/>
</dbReference>
<evidence type="ECO:0000313" key="3">
    <source>
        <dbReference type="EMBL" id="KAG9191530.1"/>
    </source>
</evidence>